<dbReference type="Proteomes" id="UP000014977">
    <property type="component" value="Unassembled WGS sequence"/>
</dbReference>
<dbReference type="OrthoDB" id="9802030at2"/>
<dbReference type="EMBL" id="ATHJ01000065">
    <property type="protein sequence ID" value="EPR42512.1"/>
    <property type="molecule type" value="Genomic_DNA"/>
</dbReference>
<dbReference type="PATRIC" id="fig|1121405.3.peg.1082"/>
<dbReference type="eggNOG" id="COG0688">
    <property type="taxonomic scope" value="Bacteria"/>
</dbReference>
<keyword evidence="6" id="KW-1185">Reference proteome</keyword>
<evidence type="ECO:0000256" key="2">
    <source>
        <dbReference type="ARBA" id="ARBA00023145"/>
    </source>
</evidence>
<organism evidence="5 6">
    <name type="scientific">Desulfococcus multivorans DSM 2059</name>
    <dbReference type="NCBI Taxonomy" id="1121405"/>
    <lineage>
        <taxon>Bacteria</taxon>
        <taxon>Pseudomonadati</taxon>
        <taxon>Thermodesulfobacteriota</taxon>
        <taxon>Desulfobacteria</taxon>
        <taxon>Desulfobacterales</taxon>
        <taxon>Desulfococcaceae</taxon>
        <taxon>Desulfococcus</taxon>
    </lineage>
</organism>
<protein>
    <submittedName>
        <fullName evidence="5">Phosphatidylserine decarboxylase-related protein</fullName>
    </submittedName>
</protein>
<evidence type="ECO:0000256" key="3">
    <source>
        <dbReference type="ARBA" id="ARBA00023239"/>
    </source>
</evidence>
<gene>
    <name evidence="5" type="ORF">dsmv_1638</name>
</gene>
<name>S7TZK5_DESML</name>
<keyword evidence="2" id="KW-0865">Zymogen</keyword>
<evidence type="ECO:0000313" key="5">
    <source>
        <dbReference type="EMBL" id="EPR42512.1"/>
    </source>
</evidence>
<dbReference type="RefSeq" id="WP_020876022.1">
    <property type="nucleotide sequence ID" value="NZ_ATHJ01000065.1"/>
</dbReference>
<sequence length="359" mass="40403">MTALTPHQYIERSTGRVETETLYADRLVNALYAAERERPSRLFNLLISARISRLLAWNTYDAAIGSRIARAGRFHRELGIDLTECLDPPHEIDTARKIFERKIRYWETRPMPDNPDVVVSPADARVLVGSFSRTSQLFIKEKFFDYEELISPHKPIWLSAFRGGDVAVFRLTPDKYHYNHTPVAGRVVDIYEIAGDYHPCNPGALMATSASFSKNRRIVTVIDTDVPGGSRVGLAAMIEVAALMIGDIVQCYSDTRYDAPRNVAPGMFLKKGMPKSLYRPGSSTDVLVFEPARIVFSEDILENLHRQGVQTRFSEGFGRPLVETEVRVRQEIGRRKPATIGAVRRPVRNTAGKARIALT</sequence>
<keyword evidence="4" id="KW-0670">Pyruvate</keyword>
<dbReference type="AlphaFoldDB" id="S7TZK5"/>
<dbReference type="GO" id="GO:0004609">
    <property type="term" value="F:phosphatidylserine decarboxylase activity"/>
    <property type="evidence" value="ECO:0007669"/>
    <property type="project" value="InterPro"/>
</dbReference>
<dbReference type="InterPro" id="IPR003817">
    <property type="entry name" value="PS_Dcarbxylase"/>
</dbReference>
<comment type="caution">
    <text evidence="5">The sequence shown here is derived from an EMBL/GenBank/DDBJ whole genome shotgun (WGS) entry which is preliminary data.</text>
</comment>
<dbReference type="PANTHER" id="PTHR10067">
    <property type="entry name" value="PHOSPHATIDYLSERINE DECARBOXYLASE"/>
    <property type="match status" value="1"/>
</dbReference>
<keyword evidence="3" id="KW-0456">Lyase</keyword>
<dbReference type="GO" id="GO:0008654">
    <property type="term" value="P:phospholipid biosynthetic process"/>
    <property type="evidence" value="ECO:0007669"/>
    <property type="project" value="InterPro"/>
</dbReference>
<dbReference type="Pfam" id="PF02666">
    <property type="entry name" value="PS_Dcarbxylase"/>
    <property type="match status" value="1"/>
</dbReference>
<evidence type="ECO:0000313" key="6">
    <source>
        <dbReference type="Proteomes" id="UP000014977"/>
    </source>
</evidence>
<accession>S7TZK5</accession>
<dbReference type="PANTHER" id="PTHR10067:SF17">
    <property type="entry name" value="PHOSPHATIDYLSERINE DECARBOXYLASE PROENZYME 2"/>
    <property type="match status" value="1"/>
</dbReference>
<reference evidence="5 6" key="1">
    <citation type="journal article" date="2013" name="Genome Announc.">
        <title>Draft genome sequences for three mercury-methylating, sulfate-reducing bacteria.</title>
        <authorList>
            <person name="Brown S.D."/>
            <person name="Hurt R.A.Jr."/>
            <person name="Gilmour C.C."/>
            <person name="Elias D.A."/>
        </authorList>
    </citation>
    <scope>NUCLEOTIDE SEQUENCE [LARGE SCALE GENOMIC DNA]</scope>
    <source>
        <strain evidence="5 6">DSM 2059</strain>
    </source>
</reference>
<dbReference type="STRING" id="897.B2D07_07230"/>
<keyword evidence="1" id="KW-0210">Decarboxylase</keyword>
<evidence type="ECO:0000256" key="4">
    <source>
        <dbReference type="ARBA" id="ARBA00023317"/>
    </source>
</evidence>
<proteinExistence type="predicted"/>
<evidence type="ECO:0000256" key="1">
    <source>
        <dbReference type="ARBA" id="ARBA00022793"/>
    </source>
</evidence>